<evidence type="ECO:0000259" key="2">
    <source>
        <dbReference type="Pfam" id="PF00144"/>
    </source>
</evidence>
<dbReference type="PANTHER" id="PTHR43283">
    <property type="entry name" value="BETA-LACTAMASE-RELATED"/>
    <property type="match status" value="1"/>
</dbReference>
<comment type="caution">
    <text evidence="3">The sequence shown here is derived from an EMBL/GenBank/DDBJ whole genome shotgun (WGS) entry which is preliminary data.</text>
</comment>
<gene>
    <name evidence="3" type="ORF">C7B43_07240</name>
</gene>
<evidence type="ECO:0000313" key="4">
    <source>
        <dbReference type="Proteomes" id="UP000242699"/>
    </source>
</evidence>
<dbReference type="InterPro" id="IPR012338">
    <property type="entry name" value="Beta-lactam/transpept-like"/>
</dbReference>
<organism evidence="3 4">
    <name type="scientific">Sulfobacillus benefaciens</name>
    <dbReference type="NCBI Taxonomy" id="453960"/>
    <lineage>
        <taxon>Bacteria</taxon>
        <taxon>Bacillati</taxon>
        <taxon>Bacillota</taxon>
        <taxon>Clostridia</taxon>
        <taxon>Eubacteriales</taxon>
        <taxon>Clostridiales Family XVII. Incertae Sedis</taxon>
        <taxon>Sulfobacillus</taxon>
    </lineage>
</organism>
<dbReference type="InterPro" id="IPR050789">
    <property type="entry name" value="Diverse_Enzym_Activities"/>
</dbReference>
<name>A0A2T2X6F9_9FIRM</name>
<dbReference type="InterPro" id="IPR001466">
    <property type="entry name" value="Beta-lactam-related"/>
</dbReference>
<sequence length="358" mass="38783">MEFTAGKQKRRCISTDRYQVVRQVIHDGIQEGLIPGAVARIGRVDEVLWHHHEGDAQVLGERRAMTDDTVFDLASLTKVVATLPALLLLVQSGQIALDAPVSRYFSAFGDGLKAQVRLFHLLTHTAGLVSHRPLYRWAQENGEIVKLAAESPLVLEPGTKVVYSDLGFILLGALVAKVSGETLNTFCASRIFEPLGMSRTGFVPSGVGDFAATEMVDNRVLSGVVHDENARAMGGTAGHAGLFAPAGDLVRYLALWTGRGGVLREIVKEAAIKSYTPGLGGNRGWGFVLRGDAYDIAGDLWPATAASHTGFTGTSLVFDRKSGYWAVLLTNRVHFGRQVEINDFRRRFHNAVAACLFG</sequence>
<proteinExistence type="predicted"/>
<evidence type="ECO:0000313" key="3">
    <source>
        <dbReference type="EMBL" id="PSR30069.1"/>
    </source>
</evidence>
<dbReference type="AlphaFoldDB" id="A0A2T2X6F9"/>
<dbReference type="GO" id="GO:0016787">
    <property type="term" value="F:hydrolase activity"/>
    <property type="evidence" value="ECO:0007669"/>
    <property type="project" value="UniProtKB-KW"/>
</dbReference>
<accession>A0A2T2X6F9</accession>
<protein>
    <submittedName>
        <fullName evidence="3">Serine hydrolase</fullName>
    </submittedName>
</protein>
<dbReference type="Pfam" id="PF00144">
    <property type="entry name" value="Beta-lactamase"/>
    <property type="match status" value="1"/>
</dbReference>
<dbReference type="SUPFAM" id="SSF56601">
    <property type="entry name" value="beta-lactamase/transpeptidase-like"/>
    <property type="match status" value="1"/>
</dbReference>
<dbReference type="Gene3D" id="3.40.710.10">
    <property type="entry name" value="DD-peptidase/beta-lactamase superfamily"/>
    <property type="match status" value="1"/>
</dbReference>
<dbReference type="EMBL" id="PXYT01000013">
    <property type="protein sequence ID" value="PSR30069.1"/>
    <property type="molecule type" value="Genomic_DNA"/>
</dbReference>
<feature type="domain" description="Beta-lactamase-related" evidence="2">
    <location>
        <begin position="21"/>
        <end position="345"/>
    </location>
</feature>
<reference evidence="3 4" key="1">
    <citation type="journal article" date="2014" name="BMC Genomics">
        <title>Comparison of environmental and isolate Sulfobacillus genomes reveals diverse carbon, sulfur, nitrogen, and hydrogen metabolisms.</title>
        <authorList>
            <person name="Justice N.B."/>
            <person name="Norman A."/>
            <person name="Brown C.T."/>
            <person name="Singh A."/>
            <person name="Thomas B.C."/>
            <person name="Banfield J.F."/>
        </authorList>
    </citation>
    <scope>NUCLEOTIDE SEQUENCE [LARGE SCALE GENOMIC DNA]</scope>
    <source>
        <strain evidence="3">AMDSBA1</strain>
    </source>
</reference>
<keyword evidence="1 3" id="KW-0378">Hydrolase</keyword>
<dbReference type="Proteomes" id="UP000242699">
    <property type="component" value="Unassembled WGS sequence"/>
</dbReference>
<evidence type="ECO:0000256" key="1">
    <source>
        <dbReference type="ARBA" id="ARBA00022801"/>
    </source>
</evidence>
<dbReference type="PANTHER" id="PTHR43283:SF11">
    <property type="entry name" value="BETA-LACTAMASE-RELATED DOMAIN-CONTAINING PROTEIN"/>
    <property type="match status" value="1"/>
</dbReference>